<gene>
    <name evidence="2" type="ORF">GM921_10415</name>
</gene>
<evidence type="ECO:0008006" key="4">
    <source>
        <dbReference type="Google" id="ProtNLM"/>
    </source>
</evidence>
<organism evidence="2 3">
    <name type="scientific">Pedobacter planticolens</name>
    <dbReference type="NCBI Taxonomy" id="2679964"/>
    <lineage>
        <taxon>Bacteria</taxon>
        <taxon>Pseudomonadati</taxon>
        <taxon>Bacteroidota</taxon>
        <taxon>Sphingobacteriia</taxon>
        <taxon>Sphingobacteriales</taxon>
        <taxon>Sphingobacteriaceae</taxon>
        <taxon>Pedobacter</taxon>
    </lineage>
</organism>
<evidence type="ECO:0000313" key="3">
    <source>
        <dbReference type="Proteomes" id="UP000601055"/>
    </source>
</evidence>
<sequence length="419" mass="48928">MQKTSDFKYTFSFTAYFVYLLVIIKLVITSQNYIIFLAGLLPLALLSIVKFANIKNYRSELIKAASIIVIFICIYYFLVNYNLRQSQKALNSIIVIVMYIASSFLILRNRKLLEIKYMRNAFLFISIFIVFIPHLLITGNLKFGAFYNLIDKSLITTTTVEAPLIISILFLLSMFDAVYNKKWNTINLFSIFFSVFVLMVFSRRGFIFSSIFSLFFYHICFRLKRKFLIYLSFLMLFLPMFWEIISVYIVMLFKTDLITSIVQRNDVNEIANATGRALAWTNILSIFFTFDYKYFFGYPGGPPENLFIEVKGEIGDRYSHAHNTFLQLFLDGGYFICIIFIIMLVRAFKNYNNARALDSSNHNFYFVLVVFLFSLSATETLIRLQQFSLFIFTFALLGFNLINLKTINNNFKPSAELKV</sequence>
<keyword evidence="1" id="KW-0472">Membrane</keyword>
<feature type="transmembrane region" description="Helical" evidence="1">
    <location>
        <begin position="325"/>
        <end position="348"/>
    </location>
</feature>
<keyword evidence="1" id="KW-0812">Transmembrane</keyword>
<proteinExistence type="predicted"/>
<keyword evidence="1" id="KW-1133">Transmembrane helix</keyword>
<feature type="transmembrane region" description="Helical" evidence="1">
    <location>
        <begin position="64"/>
        <end position="83"/>
    </location>
</feature>
<comment type="caution">
    <text evidence="2">The sequence shown here is derived from an EMBL/GenBank/DDBJ whole genome shotgun (WGS) entry which is preliminary data.</text>
</comment>
<feature type="transmembrane region" description="Helical" evidence="1">
    <location>
        <begin position="360"/>
        <end position="378"/>
    </location>
</feature>
<dbReference type="AlphaFoldDB" id="A0A923DZG0"/>
<name>A0A923DZG0_9SPHI</name>
<keyword evidence="3" id="KW-1185">Reference proteome</keyword>
<evidence type="ECO:0000313" key="2">
    <source>
        <dbReference type="EMBL" id="MBB2145901.1"/>
    </source>
</evidence>
<dbReference type="Proteomes" id="UP000601055">
    <property type="component" value="Unassembled WGS sequence"/>
</dbReference>
<accession>A0A923DZG0</accession>
<reference evidence="2" key="1">
    <citation type="submission" date="2019-11" db="EMBL/GenBank/DDBJ databases">
        <title>Description of Pedobacter sp. LMG 31464T.</title>
        <authorList>
            <person name="Carlier A."/>
            <person name="Qi S."/>
            <person name="Vandamme P."/>
        </authorList>
    </citation>
    <scope>NUCLEOTIDE SEQUENCE</scope>
    <source>
        <strain evidence="2">LMG 31464</strain>
    </source>
</reference>
<feature type="transmembrane region" description="Helical" evidence="1">
    <location>
        <begin position="384"/>
        <end position="402"/>
    </location>
</feature>
<evidence type="ECO:0000256" key="1">
    <source>
        <dbReference type="SAM" id="Phobius"/>
    </source>
</evidence>
<feature type="transmembrane region" description="Helical" evidence="1">
    <location>
        <begin position="121"/>
        <end position="141"/>
    </location>
</feature>
<feature type="transmembrane region" description="Helical" evidence="1">
    <location>
        <begin position="34"/>
        <end position="52"/>
    </location>
</feature>
<dbReference type="RefSeq" id="WP_182922581.1">
    <property type="nucleotide sequence ID" value="NZ_WNXD01000002.1"/>
</dbReference>
<feature type="transmembrane region" description="Helical" evidence="1">
    <location>
        <begin position="230"/>
        <end position="253"/>
    </location>
</feature>
<feature type="transmembrane region" description="Helical" evidence="1">
    <location>
        <begin position="7"/>
        <end position="28"/>
    </location>
</feature>
<dbReference type="EMBL" id="WNXD01000002">
    <property type="protein sequence ID" value="MBB2145901.1"/>
    <property type="molecule type" value="Genomic_DNA"/>
</dbReference>
<feature type="transmembrane region" description="Helical" evidence="1">
    <location>
        <begin position="89"/>
        <end position="109"/>
    </location>
</feature>
<feature type="transmembrane region" description="Helical" evidence="1">
    <location>
        <begin position="184"/>
        <end position="201"/>
    </location>
</feature>
<protein>
    <recommendedName>
        <fullName evidence="4">O-antigen ligase</fullName>
    </recommendedName>
</protein>
<feature type="transmembrane region" description="Helical" evidence="1">
    <location>
        <begin position="153"/>
        <end position="172"/>
    </location>
</feature>